<accession>Q01RC6</accession>
<dbReference type="AlphaFoldDB" id="Q01RC6"/>
<dbReference type="InterPro" id="IPR044019">
    <property type="entry name" value="Cyanophycin_syn_N"/>
</dbReference>
<name>Q01RC6_SOLUE</name>
<dbReference type="KEGG" id="sus:Acid_6880"/>
<evidence type="ECO:0000313" key="2">
    <source>
        <dbReference type="EMBL" id="ABJ87794.1"/>
    </source>
</evidence>
<reference evidence="2" key="1">
    <citation type="submission" date="2006-10" db="EMBL/GenBank/DDBJ databases">
        <title>Complete sequence of Solibacter usitatus Ellin6076.</title>
        <authorList>
            <consortium name="US DOE Joint Genome Institute"/>
            <person name="Copeland A."/>
            <person name="Lucas S."/>
            <person name="Lapidus A."/>
            <person name="Barry K."/>
            <person name="Detter J.C."/>
            <person name="Glavina del Rio T."/>
            <person name="Hammon N."/>
            <person name="Israni S."/>
            <person name="Dalin E."/>
            <person name="Tice H."/>
            <person name="Pitluck S."/>
            <person name="Thompson L.S."/>
            <person name="Brettin T."/>
            <person name="Bruce D."/>
            <person name="Han C."/>
            <person name="Tapia R."/>
            <person name="Gilna P."/>
            <person name="Schmutz J."/>
            <person name="Larimer F."/>
            <person name="Land M."/>
            <person name="Hauser L."/>
            <person name="Kyrpides N."/>
            <person name="Mikhailova N."/>
            <person name="Janssen P.H."/>
            <person name="Kuske C.R."/>
            <person name="Richardson P."/>
        </authorList>
    </citation>
    <scope>NUCLEOTIDE SEQUENCE</scope>
    <source>
        <strain evidence="2">Ellin6076</strain>
    </source>
</reference>
<protein>
    <recommendedName>
        <fullName evidence="1">Cyanophycin synthase-like N-terminal domain-containing protein</fullName>
    </recommendedName>
</protein>
<dbReference type="eggNOG" id="COG0189">
    <property type="taxonomic scope" value="Bacteria"/>
</dbReference>
<dbReference type="Pfam" id="PF18921">
    <property type="entry name" value="Cyanophycin_syn"/>
    <property type="match status" value="1"/>
</dbReference>
<sequence length="213" mass="23556">MTPAAARLGLWTPIEVFLYCWWPLAADLEQAALLPCPKQIKTHDGGIYENPTDTNHRKESYEIPGFVDRILAALPGLHEHHCGKGYAGGFVERLREGTWFGHIVEHVCLELTDRAGIPVNRGKTVEAGAEGIFYVAVEYRSEAGMRRLLEISVDYVEALIAGRPYRLEEGIAEVIDIVARFELGPSTRAIIDAAVGSLGFQVTMPIWLRTAGQ</sequence>
<dbReference type="InParanoid" id="Q01RC6"/>
<gene>
    <name evidence="2" type="ordered locus">Acid_6880</name>
</gene>
<dbReference type="OrthoDB" id="9803907at2"/>
<dbReference type="HOGENOM" id="CLU_1293615_0_0_0"/>
<dbReference type="EMBL" id="CP000473">
    <property type="protein sequence ID" value="ABJ87794.1"/>
    <property type="molecule type" value="Genomic_DNA"/>
</dbReference>
<organism evidence="2">
    <name type="scientific">Solibacter usitatus (strain Ellin6076)</name>
    <dbReference type="NCBI Taxonomy" id="234267"/>
    <lineage>
        <taxon>Bacteria</taxon>
        <taxon>Pseudomonadati</taxon>
        <taxon>Acidobacteriota</taxon>
        <taxon>Terriglobia</taxon>
        <taxon>Bryobacterales</taxon>
        <taxon>Solibacteraceae</taxon>
        <taxon>Candidatus Solibacter</taxon>
    </lineage>
</organism>
<dbReference type="STRING" id="234267.Acid_6880"/>
<proteinExistence type="predicted"/>
<evidence type="ECO:0000259" key="1">
    <source>
        <dbReference type="Pfam" id="PF18921"/>
    </source>
</evidence>
<feature type="domain" description="Cyanophycin synthase-like N-terminal" evidence="1">
    <location>
        <begin position="56"/>
        <end position="160"/>
    </location>
</feature>